<dbReference type="AlphaFoldDB" id="A0A8H7QLE0"/>
<gene>
    <name evidence="2" type="ORF">INT47_003138</name>
</gene>
<feature type="region of interest" description="Disordered" evidence="1">
    <location>
        <begin position="375"/>
        <end position="456"/>
    </location>
</feature>
<feature type="region of interest" description="Disordered" evidence="1">
    <location>
        <begin position="212"/>
        <end position="344"/>
    </location>
</feature>
<feature type="compositionally biased region" description="Basic and acidic residues" evidence="1">
    <location>
        <begin position="475"/>
        <end position="487"/>
    </location>
</feature>
<sequence>MMVPRTVRNPPSAPYTTPSNPEAIAKNILSPASSNSVFNSGNTICSILDKNKCVQELKSIPTNCYLYQILPTAIRGGSGEVMGKINYIMARVVIPTTGFIYPITYVQPKFNPIASMIDTILEKLSPTTKMMICSVEPQTMTKAQMMMDLLKRVAQFKKPTVSYTLNATVQCVYSKEGRQNLVSIIYTAEPTQNEPIQEEPVQTQPAVEPLVQAQPAQAQPAQAQPAQEVQPTQGETSQAQPTQEEPVQAQPAQAQTVQAQPTQIQPAVQPAQVQPAQVQPAQVQPAQAESAHREPKVILQQPQSNAGEPSHRRITQGTQTQFTQPRSTQNQSTGSPVIRDQAIRDRITGIKFNRARTTRNQAAIERFSRDRAIRDQAIRDQTTRDQAIRDQATRDKATRDQATRDQAARDQAARDRAIRDRAIRDQAIRDQTTRDQAIRDQAARDQATRDQAVRDQAARDIAIRDQAARDQIARERILRDQTAREQISRGQTTRDQTTKGQTTRDQVTRDRSTRDQTTRNQPLGDQATNRDRTTQRQPTRSKSVLHPVFPVTQEQYYAALEFEKEADYPRSDPVVFSDTEEELLTEPDKYGKAEKLLRDALKEAEKIIDADLDTRFPTEQVQDEHYETISLKELYRKKQLAEEAASVWKEPPPFVPLDVNRYEIPGASRGQKGKQKAEKGQTSKP</sequence>
<feature type="compositionally biased region" description="Basic and acidic residues" evidence="1">
    <location>
        <begin position="675"/>
        <end position="685"/>
    </location>
</feature>
<organism evidence="2 3">
    <name type="scientific">Mucor saturninus</name>
    <dbReference type="NCBI Taxonomy" id="64648"/>
    <lineage>
        <taxon>Eukaryota</taxon>
        <taxon>Fungi</taxon>
        <taxon>Fungi incertae sedis</taxon>
        <taxon>Mucoromycota</taxon>
        <taxon>Mucoromycotina</taxon>
        <taxon>Mucoromycetes</taxon>
        <taxon>Mucorales</taxon>
        <taxon>Mucorineae</taxon>
        <taxon>Mucoraceae</taxon>
        <taxon>Mucor</taxon>
    </lineage>
</organism>
<feature type="compositionally biased region" description="Low complexity" evidence="1">
    <location>
        <begin position="238"/>
        <end position="289"/>
    </location>
</feature>
<accession>A0A8H7QLE0</accession>
<comment type="caution">
    <text evidence="2">The sequence shown here is derived from an EMBL/GenBank/DDBJ whole genome shotgun (WGS) entry which is preliminary data.</text>
</comment>
<dbReference type="Proteomes" id="UP000603453">
    <property type="component" value="Unassembled WGS sequence"/>
</dbReference>
<evidence type="ECO:0000256" key="1">
    <source>
        <dbReference type="SAM" id="MobiDB-lite"/>
    </source>
</evidence>
<evidence type="ECO:0000313" key="2">
    <source>
        <dbReference type="EMBL" id="KAG2194427.1"/>
    </source>
</evidence>
<evidence type="ECO:0000313" key="3">
    <source>
        <dbReference type="Proteomes" id="UP000603453"/>
    </source>
</evidence>
<dbReference type="EMBL" id="JAEPRD010000196">
    <property type="protein sequence ID" value="KAG2194427.1"/>
    <property type="molecule type" value="Genomic_DNA"/>
</dbReference>
<name>A0A8H7QLE0_9FUNG</name>
<proteinExistence type="predicted"/>
<protein>
    <submittedName>
        <fullName evidence="2">Uncharacterized protein</fullName>
    </submittedName>
</protein>
<feature type="compositionally biased region" description="Low complexity" evidence="1">
    <location>
        <begin position="489"/>
        <end position="505"/>
    </location>
</feature>
<reference evidence="2" key="1">
    <citation type="submission" date="2020-12" db="EMBL/GenBank/DDBJ databases">
        <title>Metabolic potential, ecology and presence of endohyphal bacteria is reflected in genomic diversity of Mucoromycotina.</title>
        <authorList>
            <person name="Muszewska A."/>
            <person name="Okrasinska A."/>
            <person name="Steczkiewicz K."/>
            <person name="Drgas O."/>
            <person name="Orlowska M."/>
            <person name="Perlinska-Lenart U."/>
            <person name="Aleksandrzak-Piekarczyk T."/>
            <person name="Szatraj K."/>
            <person name="Zielenkiewicz U."/>
            <person name="Pilsyk S."/>
            <person name="Malc E."/>
            <person name="Mieczkowski P."/>
            <person name="Kruszewska J.S."/>
            <person name="Biernat P."/>
            <person name="Pawlowska J."/>
        </authorList>
    </citation>
    <scope>NUCLEOTIDE SEQUENCE</scope>
    <source>
        <strain evidence="2">WA0000017839</strain>
    </source>
</reference>
<feature type="compositionally biased region" description="Basic and acidic residues" evidence="1">
    <location>
        <begin position="506"/>
        <end position="517"/>
    </location>
</feature>
<feature type="region of interest" description="Disordered" evidence="1">
    <location>
        <begin position="475"/>
        <end position="548"/>
    </location>
</feature>
<keyword evidence="3" id="KW-1185">Reference proteome</keyword>
<feature type="compositionally biased region" description="Low complexity" evidence="1">
    <location>
        <begin position="212"/>
        <end position="231"/>
    </location>
</feature>
<feature type="region of interest" description="Disordered" evidence="1">
    <location>
        <begin position="659"/>
        <end position="685"/>
    </location>
</feature>
<feature type="compositionally biased region" description="Polar residues" evidence="1">
    <location>
        <begin position="315"/>
        <end position="335"/>
    </location>
</feature>